<dbReference type="PANTHER" id="PTHR30204:SF90">
    <property type="entry name" value="HTH-TYPE TRANSCRIPTIONAL ACTIVATOR MTA"/>
    <property type="match status" value="1"/>
</dbReference>
<dbReference type="Pfam" id="PF13411">
    <property type="entry name" value="MerR_1"/>
    <property type="match status" value="1"/>
</dbReference>
<dbReference type="Proteomes" id="UP000245695">
    <property type="component" value="Chromosome 1"/>
</dbReference>
<dbReference type="SMART" id="SM00422">
    <property type="entry name" value="HTH_MERR"/>
    <property type="match status" value="1"/>
</dbReference>
<evidence type="ECO:0000256" key="4">
    <source>
        <dbReference type="ARBA" id="ARBA00023163"/>
    </source>
</evidence>
<dbReference type="InterPro" id="IPR036244">
    <property type="entry name" value="TipA-like_antibiotic-bd"/>
</dbReference>
<dbReference type="InterPro" id="IPR012925">
    <property type="entry name" value="TipAS_dom"/>
</dbReference>
<dbReference type="InterPro" id="IPR047057">
    <property type="entry name" value="MerR_fam"/>
</dbReference>
<evidence type="ECO:0000313" key="6">
    <source>
        <dbReference type="EMBL" id="CEI72697.1"/>
    </source>
</evidence>
<dbReference type="KEGG" id="rhom:FRIFI_1158"/>
<proteinExistence type="predicted"/>
<dbReference type="SUPFAM" id="SSF89082">
    <property type="entry name" value="Antibiotic binding domain of TipA-like multidrug resistance regulators"/>
    <property type="match status" value="1"/>
</dbReference>
<dbReference type="Gene3D" id="1.10.490.50">
    <property type="entry name" value="Antibiotic binding domain of TipA-like multidrug resistance regulators"/>
    <property type="match status" value="1"/>
</dbReference>
<dbReference type="Pfam" id="PF07739">
    <property type="entry name" value="TipAS"/>
    <property type="match status" value="1"/>
</dbReference>
<evidence type="ECO:0000259" key="5">
    <source>
        <dbReference type="PROSITE" id="PS50937"/>
    </source>
</evidence>
<dbReference type="RefSeq" id="WP_166505289.1">
    <property type="nucleotide sequence ID" value="NZ_LN650648.1"/>
</dbReference>
<dbReference type="PROSITE" id="PS00552">
    <property type="entry name" value="HTH_MERR_1"/>
    <property type="match status" value="1"/>
</dbReference>
<dbReference type="PANTHER" id="PTHR30204">
    <property type="entry name" value="REDOX-CYCLING DRUG-SENSING TRANSCRIPTIONAL ACTIVATOR SOXR"/>
    <property type="match status" value="1"/>
</dbReference>
<dbReference type="AlphaFoldDB" id="A0A2P2BQT0"/>
<keyword evidence="7" id="KW-1185">Reference proteome</keyword>
<accession>A0A2P2BQT0</accession>
<sequence length="251" mass="30086">MYKISEVSKLTGISVRMLHHYDSIGILSPSRENESNYRYYSEDDILRLYQILVFKELDFKLSEIKNILDDKNFDIENALRVQRKLIMKKKERLENIIDSIDETIKNLGENNMSKKNFNAFSYDDIKKHEEKYKEETERRYKDSDAYKESREKTSKYSKEDWEKISEEANNIYIELANLMDKNPDDEEVQVLVQKWRDHISNNYYNCTVEIFRGLALMYVADERFTKNIDKYKEGLAKFLSDAMNVYCDNKK</sequence>
<protein>
    <submittedName>
        <fullName evidence="6">HTH-type transcriptional activator mta</fullName>
    </submittedName>
</protein>
<dbReference type="EMBL" id="LN650648">
    <property type="protein sequence ID" value="CEI72697.1"/>
    <property type="molecule type" value="Genomic_DNA"/>
</dbReference>
<evidence type="ECO:0000313" key="7">
    <source>
        <dbReference type="Proteomes" id="UP000245695"/>
    </source>
</evidence>
<organism evidence="6 7">
    <name type="scientific">Romboutsia hominis</name>
    <dbReference type="NCBI Taxonomy" id="1507512"/>
    <lineage>
        <taxon>Bacteria</taxon>
        <taxon>Bacillati</taxon>
        <taxon>Bacillota</taxon>
        <taxon>Clostridia</taxon>
        <taxon>Peptostreptococcales</taxon>
        <taxon>Peptostreptococcaceae</taxon>
        <taxon>Romboutsia</taxon>
    </lineage>
</organism>
<keyword evidence="2" id="KW-0238">DNA-binding</keyword>
<dbReference type="InterPro" id="IPR009061">
    <property type="entry name" value="DNA-bd_dom_put_sf"/>
</dbReference>
<keyword evidence="1" id="KW-0805">Transcription regulation</keyword>
<dbReference type="PROSITE" id="PS50937">
    <property type="entry name" value="HTH_MERR_2"/>
    <property type="match status" value="1"/>
</dbReference>
<name>A0A2P2BQT0_9FIRM</name>
<evidence type="ECO:0000256" key="3">
    <source>
        <dbReference type="ARBA" id="ARBA00023159"/>
    </source>
</evidence>
<dbReference type="CDD" id="cd01106">
    <property type="entry name" value="HTH_TipAL-Mta"/>
    <property type="match status" value="1"/>
</dbReference>
<dbReference type="Gene3D" id="1.10.1660.10">
    <property type="match status" value="1"/>
</dbReference>
<evidence type="ECO:0000256" key="2">
    <source>
        <dbReference type="ARBA" id="ARBA00023125"/>
    </source>
</evidence>
<evidence type="ECO:0000256" key="1">
    <source>
        <dbReference type="ARBA" id="ARBA00023015"/>
    </source>
</evidence>
<keyword evidence="3" id="KW-0010">Activator</keyword>
<dbReference type="InterPro" id="IPR000551">
    <property type="entry name" value="MerR-type_HTH_dom"/>
</dbReference>
<dbReference type="GO" id="GO:0003700">
    <property type="term" value="F:DNA-binding transcription factor activity"/>
    <property type="evidence" value="ECO:0007669"/>
    <property type="project" value="InterPro"/>
</dbReference>
<gene>
    <name evidence="6" type="ORF">FRIFI_1158</name>
</gene>
<keyword evidence="4" id="KW-0804">Transcription</keyword>
<dbReference type="SUPFAM" id="SSF46955">
    <property type="entry name" value="Putative DNA-binding domain"/>
    <property type="match status" value="1"/>
</dbReference>
<dbReference type="GO" id="GO:0003677">
    <property type="term" value="F:DNA binding"/>
    <property type="evidence" value="ECO:0007669"/>
    <property type="project" value="UniProtKB-KW"/>
</dbReference>
<reference evidence="6 7" key="1">
    <citation type="submission" date="2014-09" db="EMBL/GenBank/DDBJ databases">
        <authorList>
            <person name="Hornung B.V."/>
        </authorList>
    </citation>
    <scope>NUCLEOTIDE SEQUENCE [LARGE SCALE GENOMIC DNA]</scope>
    <source>
        <strain evidence="6 7">FRIFI</strain>
    </source>
</reference>
<feature type="domain" description="HTH merR-type" evidence="5">
    <location>
        <begin position="1"/>
        <end position="70"/>
    </location>
</feature>